<keyword evidence="2" id="KW-1133">Transmembrane helix</keyword>
<dbReference type="RefSeq" id="WP_013930134.1">
    <property type="nucleotide sequence ID" value="NC_015703.1"/>
</dbReference>
<reference evidence="4" key="1">
    <citation type="submission" date="2011-06" db="EMBL/GenBank/DDBJ databases">
        <title>The complete genome of chromosome of Runella slithyformis DSM 19594.</title>
        <authorList>
            <consortium name="US DOE Joint Genome Institute (JGI-PGF)"/>
            <person name="Lucas S."/>
            <person name="Han J."/>
            <person name="Lapidus A."/>
            <person name="Bruce D."/>
            <person name="Goodwin L."/>
            <person name="Pitluck S."/>
            <person name="Peters L."/>
            <person name="Kyrpides N."/>
            <person name="Mavromatis K."/>
            <person name="Ivanova N."/>
            <person name="Ovchinnikova G."/>
            <person name="Zhang X."/>
            <person name="Misra M."/>
            <person name="Detter J.C."/>
            <person name="Tapia R."/>
            <person name="Han C."/>
            <person name="Land M."/>
            <person name="Hauser L."/>
            <person name="Markowitz V."/>
            <person name="Cheng J.-F."/>
            <person name="Hugenholtz P."/>
            <person name="Woyke T."/>
            <person name="Wu D."/>
            <person name="Tindall B."/>
            <person name="Faehrich R."/>
            <person name="Brambilla E."/>
            <person name="Klenk H.-P."/>
            <person name="Eisen J.A."/>
        </authorList>
    </citation>
    <scope>NUCLEOTIDE SEQUENCE [LARGE SCALE GENOMIC DNA]</scope>
    <source>
        <strain evidence="4">ATCC 29530 / DSM 19594 / LMG 11500 / NCIMB 11436 / LSU 4</strain>
    </source>
</reference>
<organism evidence="3 4">
    <name type="scientific">Runella slithyformis (strain ATCC 29530 / DSM 19594 / LMG 11500 / NCIMB 11436 / LSU 4)</name>
    <dbReference type="NCBI Taxonomy" id="761193"/>
    <lineage>
        <taxon>Bacteria</taxon>
        <taxon>Pseudomonadati</taxon>
        <taxon>Bacteroidota</taxon>
        <taxon>Cytophagia</taxon>
        <taxon>Cytophagales</taxon>
        <taxon>Spirosomataceae</taxon>
        <taxon>Runella</taxon>
    </lineage>
</organism>
<proteinExistence type="predicted"/>
<sequence>MKTHNESIVHSPQQQDHSFAVLWARALRRIYSTSFLYCLLVTGFGLFTTELKAQTVKRVELPTPGANESYHTISLGAKGVVLVSQLSKNTFNIQKLNVDLDRDWSINGTIEDNLDFIKSSYDGQSIYLLFSRSRTDFYQVVKVGIAGFMETFYLTSVDRFQITDFQTIGYSVFMAGTVRDEPMLLYTNLASKQSKILPGVTQANTVIQSVDIDTVHHLVNVCYAARKGREIKLISRTYDEYGQSVGQVMVSPDPDYSLLNGRLFMLNDSTKLMIGTYGFRNMQGNNNSASQGLFLSKIVYDEVEFTQYHSFTDFKNFFNFMSERELERMQRKIERKKENGDDVKLNYRLLVHDIIEQNGNYLISGEVFYPEYRNNTNGMYGMNSWWGSPFMSPWGMGGMGMFPSYGLWNPYYWDPWFGARRMNNGQQFNGFIYTHAIVAGFNPKGDLLWDNSLPFENVRSMELKEKVRVKTNEDQTVSMFYSNKGAIKAKVFDKDRVLNDRHPIPIMTADAGDKVRQTSTDEVLYWFDNYYLAFGYQRITGDDGRRNVFYLNKISF</sequence>
<dbReference type="EMBL" id="CP002859">
    <property type="protein sequence ID" value="AEI50844.1"/>
    <property type="molecule type" value="Genomic_DNA"/>
</dbReference>
<protein>
    <submittedName>
        <fullName evidence="3">Uncharacterized protein</fullName>
    </submittedName>
</protein>
<keyword evidence="2" id="KW-0812">Transmembrane</keyword>
<dbReference type="Proteomes" id="UP000000493">
    <property type="component" value="Chromosome"/>
</dbReference>
<name>A0A7U4E7X2_RUNSL</name>
<dbReference type="AlphaFoldDB" id="A0A7U4E7X2"/>
<keyword evidence="2" id="KW-0472">Membrane</keyword>
<evidence type="ECO:0000256" key="1">
    <source>
        <dbReference type="SAM" id="Coils"/>
    </source>
</evidence>
<dbReference type="KEGG" id="rsi:Runsl_4522"/>
<evidence type="ECO:0000313" key="3">
    <source>
        <dbReference type="EMBL" id="AEI50844.1"/>
    </source>
</evidence>
<evidence type="ECO:0000313" key="4">
    <source>
        <dbReference type="Proteomes" id="UP000000493"/>
    </source>
</evidence>
<accession>A0A7U4E7X2</accession>
<keyword evidence="4" id="KW-1185">Reference proteome</keyword>
<evidence type="ECO:0000256" key="2">
    <source>
        <dbReference type="SAM" id="Phobius"/>
    </source>
</evidence>
<feature type="transmembrane region" description="Helical" evidence="2">
    <location>
        <begin position="30"/>
        <end position="48"/>
    </location>
</feature>
<keyword evidence="1" id="KW-0175">Coiled coil</keyword>
<reference evidence="3 4" key="2">
    <citation type="journal article" date="2012" name="Stand. Genomic Sci.">
        <title>Complete genome sequence of the aquatic bacterium Runella slithyformis type strain (LSU 4(T)).</title>
        <authorList>
            <person name="Copeland A."/>
            <person name="Zhang X."/>
            <person name="Misra M."/>
            <person name="Lapidus A."/>
            <person name="Nolan M."/>
            <person name="Lucas S."/>
            <person name="Deshpande S."/>
            <person name="Cheng J.F."/>
            <person name="Tapia R."/>
            <person name="Goodwin L.A."/>
            <person name="Pitluck S."/>
            <person name="Liolios K."/>
            <person name="Pagani I."/>
            <person name="Ivanova N."/>
            <person name="Mikhailova N."/>
            <person name="Pati A."/>
            <person name="Chen A."/>
            <person name="Palaniappan K."/>
            <person name="Land M."/>
            <person name="Hauser L."/>
            <person name="Pan C."/>
            <person name="Jeffries C.D."/>
            <person name="Detter J.C."/>
            <person name="Brambilla E.M."/>
            <person name="Rohde M."/>
            <person name="Djao O.D."/>
            <person name="Goker M."/>
            <person name="Sikorski J."/>
            <person name="Tindall B.J."/>
            <person name="Woyke T."/>
            <person name="Bristow J."/>
            <person name="Eisen J.A."/>
            <person name="Markowitz V."/>
            <person name="Hugenholtz P."/>
            <person name="Kyrpides N.C."/>
            <person name="Klenk H.P."/>
            <person name="Mavromatis K."/>
        </authorList>
    </citation>
    <scope>NUCLEOTIDE SEQUENCE [LARGE SCALE GENOMIC DNA]</scope>
    <source>
        <strain evidence="4">ATCC 29530 / DSM 19594 / LMG 11500 / NCIMB 11436 / LSU 4</strain>
    </source>
</reference>
<gene>
    <name evidence="3" type="ordered locus">Runsl_4522</name>
</gene>
<feature type="coiled-coil region" evidence="1">
    <location>
        <begin position="319"/>
        <end position="346"/>
    </location>
</feature>